<reference evidence="1" key="1">
    <citation type="submission" date="2023-11" db="EMBL/GenBank/DDBJ databases">
        <authorList>
            <person name="Poullet M."/>
        </authorList>
    </citation>
    <scope>NUCLEOTIDE SEQUENCE</scope>
    <source>
        <strain evidence="1">E1834</strain>
    </source>
</reference>
<name>A0ACB0ZM66_MELEN</name>
<organism evidence="1 2">
    <name type="scientific">Meloidogyne enterolobii</name>
    <name type="common">Root-knot nematode worm</name>
    <name type="synonym">Meloidogyne mayaguensis</name>
    <dbReference type="NCBI Taxonomy" id="390850"/>
    <lineage>
        <taxon>Eukaryota</taxon>
        <taxon>Metazoa</taxon>
        <taxon>Ecdysozoa</taxon>
        <taxon>Nematoda</taxon>
        <taxon>Chromadorea</taxon>
        <taxon>Rhabditida</taxon>
        <taxon>Tylenchina</taxon>
        <taxon>Tylenchomorpha</taxon>
        <taxon>Tylenchoidea</taxon>
        <taxon>Meloidogynidae</taxon>
        <taxon>Meloidogyninae</taxon>
        <taxon>Meloidogyne</taxon>
    </lineage>
</organism>
<comment type="caution">
    <text evidence="1">The sequence shown here is derived from an EMBL/GenBank/DDBJ whole genome shotgun (WGS) entry which is preliminary data.</text>
</comment>
<protein>
    <submittedName>
        <fullName evidence="1">Uncharacterized protein</fullName>
    </submittedName>
</protein>
<sequence length="97" mass="11246">MPSVQKSYCAIGSLCPSRVTDLKLFHQNIFGKIQINHNNSYSIKQTKTRGEKYKIQPTRCSTMIQYNSFFIRTARIYSLIPIEIRKNTPQTFSKLLA</sequence>
<accession>A0ACB0ZM66</accession>
<proteinExistence type="predicted"/>
<dbReference type="Proteomes" id="UP001497535">
    <property type="component" value="Unassembled WGS sequence"/>
</dbReference>
<gene>
    <name evidence="1" type="ORF">MENTE1834_LOCUS26638</name>
</gene>
<keyword evidence="2" id="KW-1185">Reference proteome</keyword>
<dbReference type="EMBL" id="CAVMJV010000038">
    <property type="protein sequence ID" value="CAK5079522.1"/>
    <property type="molecule type" value="Genomic_DNA"/>
</dbReference>
<evidence type="ECO:0000313" key="1">
    <source>
        <dbReference type="EMBL" id="CAK5079522.1"/>
    </source>
</evidence>
<evidence type="ECO:0000313" key="2">
    <source>
        <dbReference type="Proteomes" id="UP001497535"/>
    </source>
</evidence>